<name>A0ABX6GK69_9GAMM</name>
<evidence type="ECO:0000313" key="3">
    <source>
        <dbReference type="EMBL" id="QHA86644.1"/>
    </source>
</evidence>
<sequence length="194" mass="21578">MQQIECVMLAAGMSTRMGSWKMMLPYGDGTILDSAIANAQGFCQRVIVVSGFHGDALAKRYRHHPHVQVVHNADYRTGMFSSIQTGVRQVRGEHFFLALGDMPCVSTWIYAALWQEKGEFSLIPRCHQGKGHPVLLPRSIITHIAEASPGVTMKQLIEQQDYRFLDVGDQAIHVDIDTPPQYRQLQGAAAMLTG</sequence>
<dbReference type="Pfam" id="PF12804">
    <property type="entry name" value="NTP_transf_3"/>
    <property type="match status" value="1"/>
</dbReference>
<dbReference type="PANTHER" id="PTHR43777:SF1">
    <property type="entry name" value="MOLYBDENUM COFACTOR CYTIDYLYLTRANSFERASE"/>
    <property type="match status" value="1"/>
</dbReference>
<dbReference type="InterPro" id="IPR025877">
    <property type="entry name" value="MobA-like_NTP_Trfase"/>
</dbReference>
<protein>
    <recommendedName>
        <fullName evidence="2">MobA-like NTP transferase domain-containing protein</fullName>
    </recommendedName>
</protein>
<dbReference type="PANTHER" id="PTHR43777">
    <property type="entry name" value="MOLYBDENUM COFACTOR CYTIDYLYLTRANSFERASE"/>
    <property type="match status" value="1"/>
</dbReference>
<organism evidence="3 4">
    <name type="scientific">Serratia rhizosphaerae</name>
    <dbReference type="NCBI Taxonomy" id="2597702"/>
    <lineage>
        <taxon>Bacteria</taxon>
        <taxon>Pseudomonadati</taxon>
        <taxon>Pseudomonadota</taxon>
        <taxon>Gammaproteobacteria</taxon>
        <taxon>Enterobacterales</taxon>
        <taxon>Yersiniaceae</taxon>
        <taxon>Serratia</taxon>
    </lineage>
</organism>
<accession>A0ABX6GK69</accession>
<gene>
    <name evidence="3" type="ORF">FO014_06535</name>
</gene>
<dbReference type="InterPro" id="IPR029044">
    <property type="entry name" value="Nucleotide-diphossugar_trans"/>
</dbReference>
<dbReference type="EMBL" id="CP041764">
    <property type="protein sequence ID" value="QHA86644.1"/>
    <property type="molecule type" value="Genomic_DNA"/>
</dbReference>
<dbReference type="RefSeq" id="WP_160028433.1">
    <property type="nucleotide sequence ID" value="NZ_CP041764.1"/>
</dbReference>
<dbReference type="Proteomes" id="UP000430368">
    <property type="component" value="Chromosome"/>
</dbReference>
<keyword evidence="4" id="KW-1185">Reference proteome</keyword>
<reference evidence="3 4" key="1">
    <citation type="submission" date="2019-07" db="EMBL/GenBank/DDBJ databases">
        <title>Serratia dokdonensis sp. nov., an elicitor of systemic resistance in Nicotiana Tabacum.</title>
        <authorList>
            <person name="Son J.-S."/>
            <person name="Hwang Y.-J."/>
            <person name="Lee S.-Y."/>
            <person name="Ghim S.-Y."/>
        </authorList>
    </citation>
    <scope>NUCLEOTIDE SEQUENCE [LARGE SCALE GENOMIC DNA]</scope>
    <source>
        <strain evidence="3 4">KUDC3025</strain>
    </source>
</reference>
<dbReference type="Gene3D" id="3.90.550.10">
    <property type="entry name" value="Spore Coat Polysaccharide Biosynthesis Protein SpsA, Chain A"/>
    <property type="match status" value="1"/>
</dbReference>
<feature type="domain" description="MobA-like NTP transferase" evidence="2">
    <location>
        <begin position="6"/>
        <end position="160"/>
    </location>
</feature>
<dbReference type="SUPFAM" id="SSF53448">
    <property type="entry name" value="Nucleotide-diphospho-sugar transferases"/>
    <property type="match status" value="1"/>
</dbReference>
<evidence type="ECO:0000259" key="2">
    <source>
        <dbReference type="Pfam" id="PF12804"/>
    </source>
</evidence>
<dbReference type="CDD" id="cd04182">
    <property type="entry name" value="GT_2_like_f"/>
    <property type="match status" value="1"/>
</dbReference>
<evidence type="ECO:0000313" key="4">
    <source>
        <dbReference type="Proteomes" id="UP000430368"/>
    </source>
</evidence>
<proteinExistence type="predicted"/>
<evidence type="ECO:0000256" key="1">
    <source>
        <dbReference type="ARBA" id="ARBA00022842"/>
    </source>
</evidence>
<keyword evidence="1" id="KW-0460">Magnesium</keyword>